<reference evidence="1 2" key="1">
    <citation type="submission" date="2019-05" db="EMBL/GenBank/DDBJ databases">
        <title>The compact genome of Giardia muris reveals important steps in the evolution of intestinal protozoan parasites.</title>
        <authorList>
            <person name="Xu F."/>
            <person name="Jimenez-Gonzalez A."/>
            <person name="Einarsson E."/>
            <person name="Astvaldsson A."/>
            <person name="Peirasmaki D."/>
            <person name="Eckmann L."/>
            <person name="Andersson J.O."/>
            <person name="Svard S.G."/>
            <person name="Jerlstrom-Hultqvist J."/>
        </authorList>
    </citation>
    <scope>NUCLEOTIDE SEQUENCE [LARGE SCALE GENOMIC DNA]</scope>
    <source>
        <strain evidence="1 2">Roberts-Thomson</strain>
    </source>
</reference>
<protein>
    <submittedName>
        <fullName evidence="1">Uncharacterized protein</fullName>
    </submittedName>
</protein>
<organism evidence="1 2">
    <name type="scientific">Giardia muris</name>
    <dbReference type="NCBI Taxonomy" id="5742"/>
    <lineage>
        <taxon>Eukaryota</taxon>
        <taxon>Metamonada</taxon>
        <taxon>Diplomonadida</taxon>
        <taxon>Hexamitidae</taxon>
        <taxon>Giardiinae</taxon>
        <taxon>Giardia</taxon>
    </lineage>
</organism>
<sequence>MVRLDTKTTYAKPDYDEAKRLTYAVTFRNAIGVKVPTDLNINYEKLELTLTEPDNGKNVATIPASQILLAVPSQNVVTQVTILVLNVKGRESYKVWVPADETRRVNYILRDVNKLVELYRDVLEENANPFSIY</sequence>
<gene>
    <name evidence="1" type="ORF">GMRT_11150</name>
</gene>
<keyword evidence="2" id="KW-1185">Reference proteome</keyword>
<dbReference type="OrthoDB" id="10248556at2759"/>
<dbReference type="EMBL" id="VDLU01000001">
    <property type="protein sequence ID" value="TNJ29381.1"/>
    <property type="molecule type" value="Genomic_DNA"/>
</dbReference>
<dbReference type="AlphaFoldDB" id="A0A4Z1TA32"/>
<evidence type="ECO:0000313" key="2">
    <source>
        <dbReference type="Proteomes" id="UP000315496"/>
    </source>
</evidence>
<evidence type="ECO:0000313" key="1">
    <source>
        <dbReference type="EMBL" id="TNJ29381.1"/>
    </source>
</evidence>
<dbReference type="VEuPathDB" id="GiardiaDB:GMRT_11150"/>
<proteinExistence type="predicted"/>
<name>A0A4Z1TA32_GIAMU</name>
<comment type="caution">
    <text evidence="1">The sequence shown here is derived from an EMBL/GenBank/DDBJ whole genome shotgun (WGS) entry which is preliminary data.</text>
</comment>
<accession>A0A4Z1TA32</accession>
<dbReference type="Proteomes" id="UP000315496">
    <property type="component" value="Chromosome 1"/>
</dbReference>